<keyword evidence="2" id="KW-0813">Transport</keyword>
<dbReference type="SUPFAM" id="SSF52540">
    <property type="entry name" value="P-loop containing nucleoside triphosphate hydrolases"/>
    <property type="match status" value="1"/>
</dbReference>
<evidence type="ECO:0000256" key="2">
    <source>
        <dbReference type="ARBA" id="ARBA00022448"/>
    </source>
</evidence>
<evidence type="ECO:0000256" key="1">
    <source>
        <dbReference type="ARBA" id="ARBA00004651"/>
    </source>
</evidence>
<dbReference type="InterPro" id="IPR003439">
    <property type="entry name" value="ABC_transporter-like_ATP-bd"/>
</dbReference>
<feature type="transmembrane region" description="Helical" evidence="10">
    <location>
        <begin position="157"/>
        <end position="175"/>
    </location>
</feature>
<comment type="caution">
    <text evidence="13">The sequence shown here is derived from an EMBL/GenBank/DDBJ whole genome shotgun (WGS) entry which is preliminary data.</text>
</comment>
<evidence type="ECO:0000256" key="7">
    <source>
        <dbReference type="ARBA" id="ARBA00022989"/>
    </source>
</evidence>
<dbReference type="RefSeq" id="WP_130101016.1">
    <property type="nucleotide sequence ID" value="NZ_SDWW01000003.1"/>
</dbReference>
<accession>A0A4Q5N3N1</accession>
<sequence length="629" mass="66020">MTRGIAAEPRTYALAIGVSGLFGAATVAVSQVLGVITDDVIVPALAGSAAARDRLPLAGLVLAAVAVTLGVSVALRRIFAGIGYADLQAGHRSRVTRQYLRLPMSWHRQHPTGQLLSNANSDVEAATGVFNPLPYALGVAVMIAVATVALLRADGWLAVAALAVLPVAVIANLVFQRAMSPAITRAQQLRAEVSDIAHESFEAALLVKSLGTAQREERRFAARAEELRHANVQVGRVRAVFDPAIDLLPGLGALLVLLVGTVRVQAGAIGTGDVVSAAYLLTLLAVPVRAFGWVLGELPRALVGYERIGRVIDARGELVPGTVPLAPVLVGGGLRVEMRGVGVDVPAGAGTSTLLSGIDLDLAPGRTVALVGPTGAGKTTLVGLLSRLSDPTTGTVTLDGVDVRDARPSDLTAQVALVAQSTFLFEDSVRANVTLADPDDPAAPDDDRVWVALRLARVDAVVAALPGGLDARLGERGANLSGGQRQRLAIARALVRNPRLLVLDDATSAVDPRVERQILTGLRERGADADRPTVLMVAYRMSSVLLADEVVHLEAGRIVDRGSHAELLVRDPGYAELATAYERETQRRADDRANGLLVDGDLTDLDDLETDDLVNDTDEPADDTAEDRR</sequence>
<dbReference type="SUPFAM" id="SSF90123">
    <property type="entry name" value="ABC transporter transmembrane region"/>
    <property type="match status" value="1"/>
</dbReference>
<evidence type="ECO:0000256" key="9">
    <source>
        <dbReference type="SAM" id="MobiDB-lite"/>
    </source>
</evidence>
<evidence type="ECO:0000259" key="12">
    <source>
        <dbReference type="PROSITE" id="PS50929"/>
    </source>
</evidence>
<dbReference type="GO" id="GO:0005524">
    <property type="term" value="F:ATP binding"/>
    <property type="evidence" value="ECO:0007669"/>
    <property type="project" value="UniProtKB-KW"/>
</dbReference>
<keyword evidence="8 10" id="KW-0472">Membrane</keyword>
<keyword evidence="3" id="KW-1003">Cell membrane</keyword>
<evidence type="ECO:0000256" key="4">
    <source>
        <dbReference type="ARBA" id="ARBA00022692"/>
    </source>
</evidence>
<dbReference type="GO" id="GO:0005886">
    <property type="term" value="C:plasma membrane"/>
    <property type="evidence" value="ECO:0007669"/>
    <property type="project" value="UniProtKB-SubCell"/>
</dbReference>
<keyword evidence="14" id="KW-1185">Reference proteome</keyword>
<dbReference type="PANTHER" id="PTHR24221:SF654">
    <property type="entry name" value="ATP-BINDING CASSETTE SUB-FAMILY B MEMBER 6"/>
    <property type="match status" value="1"/>
</dbReference>
<feature type="transmembrane region" description="Helical" evidence="10">
    <location>
        <begin position="56"/>
        <end position="75"/>
    </location>
</feature>
<dbReference type="Pfam" id="PF00664">
    <property type="entry name" value="ABC_membrane"/>
    <property type="match status" value="1"/>
</dbReference>
<feature type="compositionally biased region" description="Acidic residues" evidence="9">
    <location>
        <begin position="601"/>
        <end position="629"/>
    </location>
</feature>
<dbReference type="InterPro" id="IPR036640">
    <property type="entry name" value="ABC1_TM_sf"/>
</dbReference>
<dbReference type="InterPro" id="IPR003593">
    <property type="entry name" value="AAA+_ATPase"/>
</dbReference>
<dbReference type="EMBL" id="SDWW01000003">
    <property type="protein sequence ID" value="RYV52765.1"/>
    <property type="molecule type" value="Genomic_DNA"/>
</dbReference>
<dbReference type="OrthoDB" id="9806127at2"/>
<reference evidence="13 14" key="1">
    <citation type="submission" date="2019-01" db="EMBL/GenBank/DDBJ databases">
        <title>Novel species of Cellulomonas.</title>
        <authorList>
            <person name="Liu Q."/>
            <person name="Xin Y.-H."/>
        </authorList>
    </citation>
    <scope>NUCLEOTIDE SEQUENCE [LARGE SCALE GENOMIC DNA]</scope>
    <source>
        <strain evidence="13 14">HLT2-17</strain>
    </source>
</reference>
<keyword evidence="7 10" id="KW-1133">Transmembrane helix</keyword>
<feature type="region of interest" description="Disordered" evidence="9">
    <location>
        <begin position="598"/>
        <end position="629"/>
    </location>
</feature>
<evidence type="ECO:0000256" key="3">
    <source>
        <dbReference type="ARBA" id="ARBA00022475"/>
    </source>
</evidence>
<evidence type="ECO:0000313" key="13">
    <source>
        <dbReference type="EMBL" id="RYV52765.1"/>
    </source>
</evidence>
<dbReference type="PROSITE" id="PS50893">
    <property type="entry name" value="ABC_TRANSPORTER_2"/>
    <property type="match status" value="1"/>
</dbReference>
<evidence type="ECO:0000313" key="14">
    <source>
        <dbReference type="Proteomes" id="UP000293764"/>
    </source>
</evidence>
<evidence type="ECO:0000256" key="10">
    <source>
        <dbReference type="SAM" id="Phobius"/>
    </source>
</evidence>
<keyword evidence="5" id="KW-0547">Nucleotide-binding</keyword>
<dbReference type="Gene3D" id="3.40.50.300">
    <property type="entry name" value="P-loop containing nucleotide triphosphate hydrolases"/>
    <property type="match status" value="1"/>
</dbReference>
<feature type="domain" description="ABC transmembrane type-1" evidence="12">
    <location>
        <begin position="13"/>
        <end position="300"/>
    </location>
</feature>
<gene>
    <name evidence="13" type="ORF">EUA98_01695</name>
</gene>
<dbReference type="InterPro" id="IPR017871">
    <property type="entry name" value="ABC_transporter-like_CS"/>
</dbReference>
<keyword evidence="6 13" id="KW-0067">ATP-binding</keyword>
<dbReference type="Gene3D" id="1.20.1560.10">
    <property type="entry name" value="ABC transporter type 1, transmembrane domain"/>
    <property type="match status" value="1"/>
</dbReference>
<name>A0A4Q5N3N1_9MICO</name>
<dbReference type="SMART" id="SM00382">
    <property type="entry name" value="AAA"/>
    <property type="match status" value="1"/>
</dbReference>
<proteinExistence type="predicted"/>
<dbReference type="FunFam" id="3.40.50.300:FF:000854">
    <property type="entry name" value="Multidrug ABC transporter ATP-binding protein"/>
    <property type="match status" value="1"/>
</dbReference>
<dbReference type="Pfam" id="PF00005">
    <property type="entry name" value="ABC_tran"/>
    <property type="match status" value="1"/>
</dbReference>
<dbReference type="GO" id="GO:0140359">
    <property type="term" value="F:ABC-type transporter activity"/>
    <property type="evidence" value="ECO:0007669"/>
    <property type="project" value="InterPro"/>
</dbReference>
<evidence type="ECO:0000256" key="6">
    <source>
        <dbReference type="ARBA" id="ARBA00022840"/>
    </source>
</evidence>
<dbReference type="InterPro" id="IPR011527">
    <property type="entry name" value="ABC1_TM_dom"/>
</dbReference>
<dbReference type="InterPro" id="IPR027417">
    <property type="entry name" value="P-loop_NTPase"/>
</dbReference>
<evidence type="ECO:0000256" key="8">
    <source>
        <dbReference type="ARBA" id="ARBA00023136"/>
    </source>
</evidence>
<organism evidence="13 14">
    <name type="scientific">Pengzhenrongella frigida</name>
    <dbReference type="NCBI Taxonomy" id="1259133"/>
    <lineage>
        <taxon>Bacteria</taxon>
        <taxon>Bacillati</taxon>
        <taxon>Actinomycetota</taxon>
        <taxon>Actinomycetes</taxon>
        <taxon>Micrococcales</taxon>
        <taxon>Pengzhenrongella</taxon>
    </lineage>
</organism>
<feature type="transmembrane region" description="Helical" evidence="10">
    <location>
        <begin position="12"/>
        <end position="36"/>
    </location>
</feature>
<dbReference type="PANTHER" id="PTHR24221">
    <property type="entry name" value="ATP-BINDING CASSETTE SUB-FAMILY B"/>
    <property type="match status" value="1"/>
</dbReference>
<dbReference type="PROSITE" id="PS50929">
    <property type="entry name" value="ABC_TM1F"/>
    <property type="match status" value="1"/>
</dbReference>
<dbReference type="GO" id="GO:0016887">
    <property type="term" value="F:ATP hydrolysis activity"/>
    <property type="evidence" value="ECO:0007669"/>
    <property type="project" value="InterPro"/>
</dbReference>
<dbReference type="AlphaFoldDB" id="A0A4Q5N3N1"/>
<feature type="domain" description="ABC transporter" evidence="11">
    <location>
        <begin position="336"/>
        <end position="580"/>
    </location>
</feature>
<dbReference type="GO" id="GO:0034040">
    <property type="term" value="F:ATPase-coupled lipid transmembrane transporter activity"/>
    <property type="evidence" value="ECO:0007669"/>
    <property type="project" value="TreeGrafter"/>
</dbReference>
<feature type="transmembrane region" description="Helical" evidence="10">
    <location>
        <begin position="274"/>
        <end position="295"/>
    </location>
</feature>
<feature type="transmembrane region" description="Helical" evidence="10">
    <location>
        <begin position="133"/>
        <end position="151"/>
    </location>
</feature>
<keyword evidence="4 10" id="KW-0812">Transmembrane</keyword>
<dbReference type="PROSITE" id="PS00211">
    <property type="entry name" value="ABC_TRANSPORTER_1"/>
    <property type="match status" value="1"/>
</dbReference>
<dbReference type="InterPro" id="IPR039421">
    <property type="entry name" value="Type_1_exporter"/>
</dbReference>
<dbReference type="Proteomes" id="UP000293764">
    <property type="component" value="Unassembled WGS sequence"/>
</dbReference>
<evidence type="ECO:0000259" key="11">
    <source>
        <dbReference type="PROSITE" id="PS50893"/>
    </source>
</evidence>
<evidence type="ECO:0000256" key="5">
    <source>
        <dbReference type="ARBA" id="ARBA00022741"/>
    </source>
</evidence>
<comment type="subcellular location">
    <subcellularLocation>
        <location evidence="1">Cell membrane</location>
        <topology evidence="1">Multi-pass membrane protein</topology>
    </subcellularLocation>
</comment>
<protein>
    <submittedName>
        <fullName evidence="13">ABC transporter ATP-binding protein</fullName>
    </submittedName>
</protein>